<feature type="signal peptide" evidence="3">
    <location>
        <begin position="1"/>
        <end position="31"/>
    </location>
</feature>
<dbReference type="Pfam" id="PF24681">
    <property type="entry name" value="Kelch_KLHDC2_KLHL20_DRC7"/>
    <property type="match status" value="1"/>
</dbReference>
<dbReference type="Proteomes" id="UP000440224">
    <property type="component" value="Unassembled WGS sequence"/>
</dbReference>
<protein>
    <recommendedName>
        <fullName evidence="6">Kelch-like protein</fullName>
    </recommendedName>
</protein>
<comment type="caution">
    <text evidence="4">The sequence shown here is derived from an EMBL/GenBank/DDBJ whole genome shotgun (WGS) entry which is preliminary data.</text>
</comment>
<organism evidence="4 5">
    <name type="scientific">Polyangium spumosum</name>
    <dbReference type="NCBI Taxonomy" id="889282"/>
    <lineage>
        <taxon>Bacteria</taxon>
        <taxon>Pseudomonadati</taxon>
        <taxon>Myxococcota</taxon>
        <taxon>Polyangia</taxon>
        <taxon>Polyangiales</taxon>
        <taxon>Polyangiaceae</taxon>
        <taxon>Polyangium</taxon>
    </lineage>
</organism>
<evidence type="ECO:0000256" key="2">
    <source>
        <dbReference type="ARBA" id="ARBA00022737"/>
    </source>
</evidence>
<evidence type="ECO:0000313" key="4">
    <source>
        <dbReference type="EMBL" id="MRG97637.1"/>
    </source>
</evidence>
<proteinExistence type="predicted"/>
<dbReference type="InterPro" id="IPR015915">
    <property type="entry name" value="Kelch-typ_b-propeller"/>
</dbReference>
<dbReference type="SUPFAM" id="SSF117281">
    <property type="entry name" value="Kelch motif"/>
    <property type="match status" value="1"/>
</dbReference>
<dbReference type="OrthoDB" id="5524970at2"/>
<dbReference type="PANTHER" id="PTHR46344">
    <property type="entry name" value="OS02G0202900 PROTEIN"/>
    <property type="match status" value="1"/>
</dbReference>
<dbReference type="PANTHER" id="PTHR46344:SF27">
    <property type="entry name" value="KELCH REPEAT SUPERFAMILY PROTEIN"/>
    <property type="match status" value="1"/>
</dbReference>
<keyword evidence="5" id="KW-1185">Reference proteome</keyword>
<dbReference type="InterPro" id="IPR037293">
    <property type="entry name" value="Gal_Oxidase_central_sf"/>
</dbReference>
<dbReference type="InterPro" id="IPR011043">
    <property type="entry name" value="Gal_Oxase/kelch_b-propeller"/>
</dbReference>
<sequence>MGASFAAYARLGRTRVSTGVLFASLMTACLASGCGDAGWNELAEGETATSIEAITYSAKAMSTARYAATGTVLPDGRVLVAGGRNSSSAALSSAQIYNPATDAWSSAANLPAARTRHTATLLGGGRVLVAGGSTGSNTASTSYLYNPSTNAWTTGAGMSVAREEHTATLLANGKVLVVGGGSGATNHKTAALYTPATNTWANTGSMAEARRLHTAVLLDDGRVLVTGGRRATTSGFDVSYTSEIYNPATGTWSLVSGSSGERHSHTATRLANGKVLIAGGLDFDGNAIGSRIFDPATGAFTSIVGSAAQRYAHSASLLPDGRVLLAGGRNASGSPLSSAHLFNPATNTWQTTDLLQNARSNHIALNLQGDRVLFIGGLGAGTTALTSVEISRLSVDANLGSSATVAVTGNTCGGNHDFTPSCTSYSHEERAYLWQAPSAGEYVFSTIDAGFTLDTILYVLDARTDAPLASSGGGLACNDDAPGTKQSKVTVNLASGQRVLAVVEGYGAPPQNTCGSFKLSITSGCKGGDPCTVPGKQGVCAQGVTQCVNGVQSCAQVQEPSIEVCDELDNDCDGLVDEFKACLIPQEMCCSSGPETGFPCSSSADCGGYACKMLCPIW</sequence>
<dbReference type="SUPFAM" id="SSF50965">
    <property type="entry name" value="Galactose oxidase, central domain"/>
    <property type="match status" value="1"/>
</dbReference>
<dbReference type="AlphaFoldDB" id="A0A6N7Q1P8"/>
<keyword evidence="1" id="KW-0880">Kelch repeat</keyword>
<dbReference type="EMBL" id="WJIE01000019">
    <property type="protein sequence ID" value="MRG97637.1"/>
    <property type="molecule type" value="Genomic_DNA"/>
</dbReference>
<keyword evidence="2" id="KW-0677">Repeat</keyword>
<evidence type="ECO:0000256" key="1">
    <source>
        <dbReference type="ARBA" id="ARBA00022441"/>
    </source>
</evidence>
<accession>A0A6N7Q1P8</accession>
<keyword evidence="3" id="KW-0732">Signal</keyword>
<dbReference type="Gene3D" id="2.130.10.80">
    <property type="entry name" value="Galactose oxidase/kelch, beta-propeller"/>
    <property type="match status" value="4"/>
</dbReference>
<evidence type="ECO:0000313" key="5">
    <source>
        <dbReference type="Proteomes" id="UP000440224"/>
    </source>
</evidence>
<reference evidence="4 5" key="1">
    <citation type="submission" date="2019-10" db="EMBL/GenBank/DDBJ databases">
        <title>A soil myxobacterium in the family Polyangiaceae.</title>
        <authorList>
            <person name="Li Y."/>
            <person name="Wang J."/>
        </authorList>
    </citation>
    <scope>NUCLEOTIDE SEQUENCE [LARGE SCALE GENOMIC DNA]</scope>
    <source>
        <strain evidence="4 5">DSM 14734</strain>
    </source>
</reference>
<dbReference type="SMART" id="SM00612">
    <property type="entry name" value="Kelch"/>
    <property type="match status" value="6"/>
</dbReference>
<evidence type="ECO:0000256" key="3">
    <source>
        <dbReference type="SAM" id="SignalP"/>
    </source>
</evidence>
<name>A0A6N7Q1P8_9BACT</name>
<dbReference type="InterPro" id="IPR006652">
    <property type="entry name" value="Kelch_1"/>
</dbReference>
<dbReference type="Pfam" id="PF01344">
    <property type="entry name" value="Kelch_1"/>
    <property type="match status" value="1"/>
</dbReference>
<dbReference type="RefSeq" id="WP_153824414.1">
    <property type="nucleotide sequence ID" value="NZ_WJIE01000019.1"/>
</dbReference>
<feature type="chain" id="PRO_5027067540" description="Kelch-like protein" evidence="3">
    <location>
        <begin position="32"/>
        <end position="618"/>
    </location>
</feature>
<gene>
    <name evidence="4" type="ORF">GF068_37790</name>
</gene>
<evidence type="ECO:0008006" key="6">
    <source>
        <dbReference type="Google" id="ProtNLM"/>
    </source>
</evidence>